<feature type="transmembrane region" description="Helical" evidence="10">
    <location>
        <begin position="223"/>
        <end position="251"/>
    </location>
</feature>
<dbReference type="PANTHER" id="PTHR11432">
    <property type="entry name" value="NADH DEHYDROGENASE SUBUNIT 1"/>
    <property type="match status" value="1"/>
</dbReference>
<proteinExistence type="inferred from homology"/>
<evidence type="ECO:0000256" key="1">
    <source>
        <dbReference type="ARBA" id="ARBA00004141"/>
    </source>
</evidence>
<evidence type="ECO:0000256" key="3">
    <source>
        <dbReference type="ARBA" id="ARBA00021009"/>
    </source>
</evidence>
<organism evidence="11">
    <name type="scientific">Romanomermis nielseni</name>
    <dbReference type="NCBI Taxonomy" id="416167"/>
    <lineage>
        <taxon>Eukaryota</taxon>
        <taxon>Metazoa</taxon>
        <taxon>Ecdysozoa</taxon>
        <taxon>Nematoda</taxon>
        <taxon>Enoplea</taxon>
        <taxon>Dorylaimia</taxon>
        <taxon>Mermithida</taxon>
        <taxon>Mermithoidea</taxon>
        <taxon>Mermithidae</taxon>
        <taxon>Romanomermis</taxon>
    </lineage>
</organism>
<evidence type="ECO:0000256" key="2">
    <source>
        <dbReference type="ARBA" id="ARBA00010535"/>
    </source>
</evidence>
<comment type="catalytic activity">
    <reaction evidence="9">
        <text>a ubiquinone + NADH + 5 H(+)(in) = a ubiquinol + NAD(+) + 4 H(+)(out)</text>
        <dbReference type="Rhea" id="RHEA:29091"/>
        <dbReference type="Rhea" id="RHEA-COMP:9565"/>
        <dbReference type="Rhea" id="RHEA-COMP:9566"/>
        <dbReference type="ChEBI" id="CHEBI:15378"/>
        <dbReference type="ChEBI" id="CHEBI:16389"/>
        <dbReference type="ChEBI" id="CHEBI:17976"/>
        <dbReference type="ChEBI" id="CHEBI:57540"/>
        <dbReference type="ChEBI" id="CHEBI:57945"/>
        <dbReference type="EC" id="7.1.1.2"/>
    </reaction>
</comment>
<keyword evidence="5 8" id="KW-0812">Transmembrane</keyword>
<dbReference type="GO" id="GO:0003954">
    <property type="term" value="F:NADH dehydrogenase activity"/>
    <property type="evidence" value="ECO:0007669"/>
    <property type="project" value="TreeGrafter"/>
</dbReference>
<dbReference type="GO" id="GO:0009060">
    <property type="term" value="P:aerobic respiration"/>
    <property type="evidence" value="ECO:0007669"/>
    <property type="project" value="TreeGrafter"/>
</dbReference>
<feature type="transmembrane region" description="Helical" evidence="10">
    <location>
        <begin position="168"/>
        <end position="185"/>
    </location>
</feature>
<geneLocation type="mitochondrion" evidence="11"/>
<dbReference type="EMBL" id="EF175763">
    <property type="protein sequence ID" value="ABL73783.1"/>
    <property type="molecule type" value="Genomic_DNA"/>
</dbReference>
<feature type="transmembrane region" description="Helical" evidence="10">
    <location>
        <begin position="99"/>
        <end position="119"/>
    </location>
</feature>
<dbReference type="GeneID" id="4602235"/>
<evidence type="ECO:0000256" key="9">
    <source>
        <dbReference type="RuleBase" id="RU000473"/>
    </source>
</evidence>
<feature type="transmembrane region" description="Helical" evidence="10">
    <location>
        <begin position="263"/>
        <end position="286"/>
    </location>
</feature>
<dbReference type="RefSeq" id="YP_918964.1">
    <property type="nucleotide sequence ID" value="NC_008692.1"/>
</dbReference>
<keyword evidence="7 10" id="KW-0472">Membrane</keyword>
<dbReference type="GO" id="GO:0008137">
    <property type="term" value="F:NADH dehydrogenase (ubiquinone) activity"/>
    <property type="evidence" value="ECO:0007669"/>
    <property type="project" value="UniProtKB-EC"/>
</dbReference>
<keyword evidence="6 10" id="KW-1133">Transmembrane helix</keyword>
<name>A1Z3A0_9BILA</name>
<dbReference type="InterPro" id="IPR001694">
    <property type="entry name" value="NADH_UbQ_OxRdtase_su1/FPO"/>
</dbReference>
<comment type="subcellular location">
    <subcellularLocation>
        <location evidence="1">Membrane</location>
        <topology evidence="1">Multi-pass membrane protein</topology>
    </subcellularLocation>
    <subcellularLocation>
        <location evidence="8">Mitochondrion inner membrane</location>
        <topology evidence="8">Multi-pass membrane protein</topology>
    </subcellularLocation>
</comment>
<dbReference type="CTD" id="4535"/>
<evidence type="ECO:0000256" key="4">
    <source>
        <dbReference type="ARBA" id="ARBA00022448"/>
    </source>
</evidence>
<dbReference type="Pfam" id="PF00146">
    <property type="entry name" value="NADHdh"/>
    <property type="match status" value="1"/>
</dbReference>
<feature type="transmembrane region" description="Helical" evidence="10">
    <location>
        <begin position="63"/>
        <end position="87"/>
    </location>
</feature>
<keyword evidence="8" id="KW-0520">NAD</keyword>
<feature type="transmembrane region" description="Helical" evidence="10">
    <location>
        <begin position="6"/>
        <end position="23"/>
    </location>
</feature>
<reference evidence="11" key="1">
    <citation type="submission" date="2006-12" db="EMBL/GenBank/DDBJ databases">
        <authorList>
            <person name="Wu Z.K."/>
            <person name="Hyman B.C."/>
        </authorList>
    </citation>
    <scope>NUCLEOTIDE SEQUENCE</scope>
</reference>
<dbReference type="EC" id="7.1.1.2" evidence="9"/>
<dbReference type="GO" id="GO:0005743">
    <property type="term" value="C:mitochondrial inner membrane"/>
    <property type="evidence" value="ECO:0007669"/>
    <property type="project" value="UniProtKB-SubCell"/>
</dbReference>
<keyword evidence="9 11" id="KW-0496">Mitochondrion</keyword>
<accession>A1Z3A0</accession>
<evidence type="ECO:0000256" key="6">
    <source>
        <dbReference type="ARBA" id="ARBA00022989"/>
    </source>
</evidence>
<feature type="transmembrane region" description="Helical" evidence="10">
    <location>
        <begin position="140"/>
        <end position="162"/>
    </location>
</feature>
<evidence type="ECO:0000256" key="10">
    <source>
        <dbReference type="SAM" id="Phobius"/>
    </source>
</evidence>
<keyword evidence="4" id="KW-0813">Transport</keyword>
<protein>
    <recommendedName>
        <fullName evidence="3 9">NADH-ubiquinone oxidoreductase chain 1</fullName>
        <ecNumber evidence="9">7.1.1.2</ecNumber>
    </recommendedName>
</protein>
<evidence type="ECO:0000256" key="8">
    <source>
        <dbReference type="RuleBase" id="RU000471"/>
    </source>
</evidence>
<evidence type="ECO:0000256" key="7">
    <source>
        <dbReference type="ARBA" id="ARBA00023136"/>
    </source>
</evidence>
<gene>
    <name evidence="11" type="primary">ND1</name>
</gene>
<dbReference type="PANTHER" id="PTHR11432:SF3">
    <property type="entry name" value="NADH-UBIQUINONE OXIDOREDUCTASE CHAIN 1"/>
    <property type="match status" value="1"/>
</dbReference>
<dbReference type="AlphaFoldDB" id="A1Z3A0"/>
<evidence type="ECO:0000313" key="11">
    <source>
        <dbReference type="EMBL" id="ABL73783.1"/>
    </source>
</evidence>
<comment type="similarity">
    <text evidence="2 8">Belongs to the complex I subunit 1 family.</text>
</comment>
<sequence>MFLCLLIKFIFIMLAIAYFTLLERKILSLSQMRLGPNKVLMLGLIQPILDGLKLMKKLLIMSLNSMVLFLMMNSMWMFSISMLLWFMFPFFALMNKSSFFLWILLLFGFLSYFILMIGWSSMNKFSYLGGTRSLSQSLSFEILILLIMTPPFMISKCSLLTLSNKFSLINFTMILVFFILSILECQRSPMDLSEGESELVSGYNVELSSITFIFVFLGEYNTMIFMMMVMWFIYYTMSLFFLFISLSLMLLIRSCFPRIRYDFLMSLFWFKILPLIIIMLMIIMSFKMFSNSSDLTYNMKLYYKY</sequence>
<evidence type="ECO:0000256" key="5">
    <source>
        <dbReference type="ARBA" id="ARBA00022692"/>
    </source>
</evidence>
<keyword evidence="9" id="KW-0830">Ubiquinone</keyword>